<proteinExistence type="predicted"/>
<gene>
    <name evidence="2" type="ORF">APX70_04504</name>
</gene>
<reference evidence="2 3" key="1">
    <citation type="submission" date="2018-08" db="EMBL/GenBank/DDBJ databases">
        <title>Recombination of ecologically and evolutionarily significant loci maintains genetic cohesion in the Pseudomonas syringae species complex.</title>
        <authorList>
            <person name="Dillon M."/>
            <person name="Thakur S."/>
            <person name="Almeida R.N.D."/>
            <person name="Weir B.S."/>
            <person name="Guttman D.S."/>
        </authorList>
    </citation>
    <scope>NUCLEOTIDE SEQUENCE [LARGE SCALE GENOMIC DNA]</scope>
    <source>
        <strain evidence="2 3">88_10</strain>
    </source>
</reference>
<evidence type="ECO:0000313" key="3">
    <source>
        <dbReference type="Proteomes" id="UP000282378"/>
    </source>
</evidence>
<organism evidence="2 3">
    <name type="scientific">Pseudomonas syringae pv. maculicola</name>
    <dbReference type="NCBI Taxonomy" id="59511"/>
    <lineage>
        <taxon>Bacteria</taxon>
        <taxon>Pseudomonadati</taxon>
        <taxon>Pseudomonadota</taxon>
        <taxon>Gammaproteobacteria</taxon>
        <taxon>Pseudomonadales</taxon>
        <taxon>Pseudomonadaceae</taxon>
        <taxon>Pseudomonas</taxon>
    </lineage>
</organism>
<feature type="non-terminal residue" evidence="2">
    <location>
        <position position="1"/>
    </location>
</feature>
<dbReference type="EMBL" id="RBNL01001872">
    <property type="protein sequence ID" value="RML85005.1"/>
    <property type="molecule type" value="Genomic_DNA"/>
</dbReference>
<name>A0A3M2ZAW1_PSEYM</name>
<dbReference type="AlphaFoldDB" id="A0A3M2ZAW1"/>
<evidence type="ECO:0000256" key="1">
    <source>
        <dbReference type="SAM" id="MobiDB-lite"/>
    </source>
</evidence>
<sequence>TTPARLSTAGESRESPLMNDALPGSGFSVMIESQITSPARLVEVS</sequence>
<dbReference type="Proteomes" id="UP000282378">
    <property type="component" value="Unassembled WGS sequence"/>
</dbReference>
<comment type="caution">
    <text evidence="2">The sequence shown here is derived from an EMBL/GenBank/DDBJ whole genome shotgun (WGS) entry which is preliminary data.</text>
</comment>
<accession>A0A3M2ZAW1</accession>
<protein>
    <submittedName>
        <fullName evidence="2">Uncharacterized protein</fullName>
    </submittedName>
</protein>
<feature type="region of interest" description="Disordered" evidence="1">
    <location>
        <begin position="1"/>
        <end position="21"/>
    </location>
</feature>
<evidence type="ECO:0000313" key="2">
    <source>
        <dbReference type="EMBL" id="RML85005.1"/>
    </source>
</evidence>